<gene>
    <name evidence="2" type="ORF">PPL_00057</name>
</gene>
<dbReference type="GeneID" id="31355591"/>
<organism evidence="2 3">
    <name type="scientific">Heterostelium pallidum (strain ATCC 26659 / Pp 5 / PN500)</name>
    <name type="common">Cellular slime mold</name>
    <name type="synonym">Polysphondylium pallidum</name>
    <dbReference type="NCBI Taxonomy" id="670386"/>
    <lineage>
        <taxon>Eukaryota</taxon>
        <taxon>Amoebozoa</taxon>
        <taxon>Evosea</taxon>
        <taxon>Eumycetozoa</taxon>
        <taxon>Dictyostelia</taxon>
        <taxon>Acytosteliales</taxon>
        <taxon>Acytosteliaceae</taxon>
        <taxon>Heterostelium</taxon>
    </lineage>
</organism>
<dbReference type="Proteomes" id="UP000001396">
    <property type="component" value="Unassembled WGS sequence"/>
</dbReference>
<dbReference type="InParanoid" id="D3BVQ6"/>
<proteinExistence type="predicted"/>
<feature type="chain" id="PRO_5003042084" evidence="1">
    <location>
        <begin position="25"/>
        <end position="1207"/>
    </location>
</feature>
<comment type="caution">
    <text evidence="2">The sequence shown here is derived from an EMBL/GenBank/DDBJ whole genome shotgun (WGS) entry which is preliminary data.</text>
</comment>
<sequence length="1207" mass="133553">MNSKFIYIFVLYLFYSIGTSVVQSVECGSNAPPLGNYQFLNPTRYWYADLYYEDSNSSLIDFGAVGRSSHAVPEKIYSYYQSASTRMRFTVNDIYDVYYTFRDYSGAPCNRTVVSNTKTLTIPYTKIVQPLCLYTNATLTPINNTQINTESFTIQSVAPQIPNEMIAFTPTFQYRVKSNGVHSITFLNGYTFLIRLQAQNPLVPSLSFSQGIIGSNGTVAILNYQSFSSAHLYDSEGNEVAPIDPSTMTFPYEDQKVYTLIANSNTCGAQLMTISSNLLPVLRNKIHSSNCQDGTVDVSFYFDNNVTGADYSMYIQNGPRFMVGDILTFQRGASLTIHLSGQFQVAYNFITPNLGTNFTYSIDAIPTCDTPGMIKIQYNGNYSDIVVNNVPMTNMYMTLEYGKEYLVQTCGDPIPIKFQRVPLYSIESTSTDCLGISTIALQNYNLFNEIVIHDSNLNINYTTTDEVIRSTTTCSDAVTVNYLFINHGITIDNVTVDIYPGETQKHQITFGSCPPIQFPLTSSNVKNHTTYKIIQPAVCKDSFMVAELISVDLLDLIYLAINNTTPIGFRNGQIFLPVGKYFIVALYQTKVSRCFSVIDVDIPYSKDYDLQYTVTNQDSTKCNQPTGSIVFSNFSDYHLLAIGEQATSTGAFTQLAVYPDGYSIYFNHTVCGVGLKIIPIVTDGQVNLEEIYRPTCNNGLGRSDGIYRVKGKDRLGNDIQNTSVDSFNSNYYIGGMKLIVNIPTGNYNFKVKSGDYCQWNFIGTAQTSPVNFTFSIDQPFRYQPGSVNFTTNTKIRMESIVAFTSQSSYVYPDYIGSISSDNRGVFLYDYNDYCSAFVDMPKNPPEPDFQIQTITKCGTKDKTLQIPQSIVDQYYISTSIGSLDSNNQIHTLTNVDFYFTLKATGQQYTYSYIYVDTPLSQIPIETSVTSETCIGTRDGSITITNQNPDFTYLLFDVAGESLLPQVLKGRWDSLTSGVYLLATINNTDLTCFTSSENIFVNASSPVITASVINQCTPGKNGTVTFSTTQGGNNMDSIYFVGGAEIGSRNLTLAPGSYTVTGVTTSSSCRQVVSQTFTVLSNIVEAEVTSSICATASIVIRSELQSQLVIRLFNVTNSPLDGNGNLVGQVINGNTASISNLSRGTYQFTVTESSGCYIATPQFNILECPTQPPTETPTQPINQSHQLSPSSSLLSIMTLIILSFLMFN</sequence>
<evidence type="ECO:0000313" key="2">
    <source>
        <dbReference type="EMBL" id="EFA74559.1"/>
    </source>
</evidence>
<protein>
    <submittedName>
        <fullName evidence="2">Uncharacterized protein</fullName>
    </submittedName>
</protein>
<dbReference type="AlphaFoldDB" id="D3BVQ6"/>
<dbReference type="FunCoup" id="D3BVQ6">
    <property type="interactions" value="171"/>
</dbReference>
<dbReference type="RefSeq" id="XP_020426693.1">
    <property type="nucleotide sequence ID" value="XM_020571104.1"/>
</dbReference>
<evidence type="ECO:0000256" key="1">
    <source>
        <dbReference type="SAM" id="SignalP"/>
    </source>
</evidence>
<accession>D3BVQ6</accession>
<keyword evidence="1" id="KW-0732">Signal</keyword>
<name>D3BVQ6_HETP5</name>
<evidence type="ECO:0000313" key="3">
    <source>
        <dbReference type="Proteomes" id="UP000001396"/>
    </source>
</evidence>
<feature type="signal peptide" evidence="1">
    <location>
        <begin position="1"/>
        <end position="24"/>
    </location>
</feature>
<dbReference type="EMBL" id="ADBJ01000063">
    <property type="protein sequence ID" value="EFA74559.1"/>
    <property type="molecule type" value="Genomic_DNA"/>
</dbReference>
<reference evidence="2 3" key="1">
    <citation type="journal article" date="2011" name="Genome Res.">
        <title>Phylogeny-wide analysis of social amoeba genomes highlights ancient origins for complex intercellular communication.</title>
        <authorList>
            <person name="Heidel A.J."/>
            <person name="Lawal H.M."/>
            <person name="Felder M."/>
            <person name="Schilde C."/>
            <person name="Helps N.R."/>
            <person name="Tunggal B."/>
            <person name="Rivero F."/>
            <person name="John U."/>
            <person name="Schleicher M."/>
            <person name="Eichinger L."/>
            <person name="Platzer M."/>
            <person name="Noegel A.A."/>
            <person name="Schaap P."/>
            <person name="Gloeckner G."/>
        </authorList>
    </citation>
    <scope>NUCLEOTIDE SEQUENCE [LARGE SCALE GENOMIC DNA]</scope>
    <source>
        <strain evidence="3">ATCC 26659 / Pp 5 / PN500</strain>
    </source>
</reference>
<keyword evidence="3" id="KW-1185">Reference proteome</keyword>